<keyword evidence="1" id="KW-1133">Transmembrane helix</keyword>
<reference evidence="2 3" key="1">
    <citation type="submission" date="2016-01" db="EMBL/GenBank/DDBJ databases">
        <title>The new phylogeny of the genus Mycobacterium.</title>
        <authorList>
            <person name="Tarcisio F."/>
            <person name="Conor M."/>
            <person name="Antonella G."/>
            <person name="Elisabetta G."/>
            <person name="Giulia F.S."/>
            <person name="Sara T."/>
            <person name="Anna F."/>
            <person name="Clotilde B."/>
            <person name="Roberto B."/>
            <person name="Veronica D.S."/>
            <person name="Fabio R."/>
            <person name="Monica P."/>
            <person name="Olivier J."/>
            <person name="Enrico T."/>
            <person name="Nicola S."/>
        </authorList>
    </citation>
    <scope>NUCLEOTIDE SEQUENCE [LARGE SCALE GENOMIC DNA]</scope>
    <source>
        <strain evidence="2 3">DSM 44179</strain>
    </source>
</reference>
<evidence type="ECO:0000313" key="3">
    <source>
        <dbReference type="Proteomes" id="UP000193484"/>
    </source>
</evidence>
<dbReference type="EMBL" id="LQOJ01000017">
    <property type="protein sequence ID" value="ORV08023.1"/>
    <property type="molecule type" value="Genomic_DNA"/>
</dbReference>
<evidence type="ECO:0000256" key="1">
    <source>
        <dbReference type="SAM" id="Phobius"/>
    </source>
</evidence>
<keyword evidence="1" id="KW-0812">Transmembrane</keyword>
<comment type="caution">
    <text evidence="2">The sequence shown here is derived from an EMBL/GenBank/DDBJ whole genome shotgun (WGS) entry which is preliminary data.</text>
</comment>
<dbReference type="InterPro" id="IPR027417">
    <property type="entry name" value="P-loop_NTPase"/>
</dbReference>
<keyword evidence="2" id="KW-0131">Cell cycle</keyword>
<dbReference type="AlphaFoldDB" id="A0A1X1RK31"/>
<keyword evidence="2" id="KW-0132">Cell division</keyword>
<proteinExistence type="predicted"/>
<evidence type="ECO:0000313" key="2">
    <source>
        <dbReference type="EMBL" id="ORV08023.1"/>
    </source>
</evidence>
<sequence>MTRKGFIPRQVDSPKVPEVIKQIPDPLELPRTPQQRPPTWVWMLVFVIAAVVLIVILFRTGTRLGGGAMFMAPLMLISMLGMMRNRSSNDKTRPAAIGQSRADYTRALDEVRVDVQENARLQAAEIAYHHPNPTTGSLLTLVNTGRMWERGVDDRNFGHVRIGVGLSKLAMTLEPPKKVPPAELRETITTVAMRDFLLAQNVVHDVARPIHLFDQMGYAFFAEPDQRATVQALLRAMVCQLATWHAPDVVRLAIVSDDGPSWEWAKWLPHVADRDFVDASGSGRLIFASVDDLMVRFTDLASRPDWAPRIKGGAAPSEWMVVVVDVPGGNVAPILGTMGHAGVSVLEATGDDHSPLATATTAFLVDDDGNLLRAEPESMVR</sequence>
<feature type="transmembrane region" description="Helical" evidence="1">
    <location>
        <begin position="40"/>
        <end position="58"/>
    </location>
</feature>
<dbReference type="Proteomes" id="UP000193484">
    <property type="component" value="Unassembled WGS sequence"/>
</dbReference>
<dbReference type="OrthoDB" id="9807790at2"/>
<keyword evidence="3" id="KW-1185">Reference proteome</keyword>
<dbReference type="RefSeq" id="WP_085092738.1">
    <property type="nucleotide sequence ID" value="NZ_JACKRW010000404.1"/>
</dbReference>
<dbReference type="GO" id="GO:0051301">
    <property type="term" value="P:cell division"/>
    <property type="evidence" value="ECO:0007669"/>
    <property type="project" value="UniProtKB-KW"/>
</dbReference>
<accession>A0A1X1RK31</accession>
<name>A0A1X1RK31_MYCFA</name>
<protein>
    <submittedName>
        <fullName evidence="2">Cell division protein FtsK</fullName>
    </submittedName>
</protein>
<organism evidence="2 3">
    <name type="scientific">Mycolicibacterium fallax</name>
    <name type="common">Mycobacterium fallax</name>
    <dbReference type="NCBI Taxonomy" id="1793"/>
    <lineage>
        <taxon>Bacteria</taxon>
        <taxon>Bacillati</taxon>
        <taxon>Actinomycetota</taxon>
        <taxon>Actinomycetes</taxon>
        <taxon>Mycobacteriales</taxon>
        <taxon>Mycobacteriaceae</taxon>
        <taxon>Mycolicibacterium</taxon>
    </lineage>
</organism>
<keyword evidence="1" id="KW-0472">Membrane</keyword>
<dbReference type="Gene3D" id="3.40.50.300">
    <property type="entry name" value="P-loop containing nucleotide triphosphate hydrolases"/>
    <property type="match status" value="1"/>
</dbReference>
<dbReference type="STRING" id="1793.AWC04_02410"/>
<gene>
    <name evidence="2" type="ORF">AWC04_02410</name>
</gene>